<evidence type="ECO:0000256" key="2">
    <source>
        <dbReference type="SAM" id="MobiDB-lite"/>
    </source>
</evidence>
<dbReference type="CDD" id="cd18500">
    <property type="entry name" value="BACK_IBtk"/>
    <property type="match status" value="1"/>
</dbReference>
<evidence type="ECO:0000256" key="1">
    <source>
        <dbReference type="ARBA" id="ARBA00022737"/>
    </source>
</evidence>
<keyword evidence="4" id="KW-1185">Reference proteome</keyword>
<evidence type="ECO:0000313" key="4">
    <source>
        <dbReference type="Proteomes" id="UP000683360"/>
    </source>
</evidence>
<name>A0A8S3UB91_MYTED</name>
<dbReference type="InterPro" id="IPR011333">
    <property type="entry name" value="SKP1/BTB/POZ_sf"/>
</dbReference>
<evidence type="ECO:0008006" key="5">
    <source>
        <dbReference type="Google" id="ProtNLM"/>
    </source>
</evidence>
<dbReference type="PANTHER" id="PTHR22872">
    <property type="entry name" value="BTK-BINDING PROTEIN-RELATED"/>
    <property type="match status" value="1"/>
</dbReference>
<organism evidence="3 4">
    <name type="scientific">Mytilus edulis</name>
    <name type="common">Blue mussel</name>
    <dbReference type="NCBI Taxonomy" id="6550"/>
    <lineage>
        <taxon>Eukaryota</taxon>
        <taxon>Metazoa</taxon>
        <taxon>Spiralia</taxon>
        <taxon>Lophotrochozoa</taxon>
        <taxon>Mollusca</taxon>
        <taxon>Bivalvia</taxon>
        <taxon>Autobranchia</taxon>
        <taxon>Pteriomorphia</taxon>
        <taxon>Mytilida</taxon>
        <taxon>Mytiloidea</taxon>
        <taxon>Mytilidae</taxon>
        <taxon>Mytilinae</taxon>
        <taxon>Mytilus</taxon>
    </lineage>
</organism>
<accession>A0A8S3UB91</accession>
<dbReference type="OrthoDB" id="1893551at2759"/>
<feature type="compositionally biased region" description="Low complexity" evidence="2">
    <location>
        <begin position="139"/>
        <end position="152"/>
    </location>
</feature>
<comment type="caution">
    <text evidence="3">The sequence shown here is derived from an EMBL/GenBank/DDBJ whole genome shotgun (WGS) entry which is preliminary data.</text>
</comment>
<evidence type="ECO:0000313" key="3">
    <source>
        <dbReference type="EMBL" id="CAG2243595.1"/>
    </source>
</evidence>
<feature type="compositionally biased region" description="Basic and acidic residues" evidence="2">
    <location>
        <begin position="172"/>
        <end position="187"/>
    </location>
</feature>
<dbReference type="AlphaFoldDB" id="A0A8S3UB91"/>
<dbReference type="Proteomes" id="UP000683360">
    <property type="component" value="Unassembled WGS sequence"/>
</dbReference>
<protein>
    <recommendedName>
        <fullName evidence="5">BTB domain-containing protein</fullName>
    </recommendedName>
</protein>
<feature type="region of interest" description="Disordered" evidence="2">
    <location>
        <begin position="270"/>
        <end position="300"/>
    </location>
</feature>
<dbReference type="PANTHER" id="PTHR22872:SF2">
    <property type="entry name" value="INHIBITOR OF BRUTON TYROSINE KINASE"/>
    <property type="match status" value="1"/>
</dbReference>
<dbReference type="EMBL" id="CAJPWZ010002706">
    <property type="protein sequence ID" value="CAG2243595.1"/>
    <property type="molecule type" value="Genomic_DNA"/>
</dbReference>
<feature type="compositionally biased region" description="Basic residues" evidence="2">
    <location>
        <begin position="116"/>
        <end position="127"/>
    </location>
</feature>
<gene>
    <name evidence="3" type="ORF">MEDL_55719</name>
</gene>
<feature type="region of interest" description="Disordered" evidence="2">
    <location>
        <begin position="112"/>
        <end position="258"/>
    </location>
</feature>
<dbReference type="Gene3D" id="3.30.710.10">
    <property type="entry name" value="Potassium Channel Kv1.1, Chain A"/>
    <property type="match status" value="1"/>
</dbReference>
<feature type="compositionally biased region" description="Basic and acidic residues" evidence="2">
    <location>
        <begin position="129"/>
        <end position="138"/>
    </location>
</feature>
<dbReference type="InterPro" id="IPR051625">
    <property type="entry name" value="Signaling_Regulatory_Domain"/>
</dbReference>
<feature type="compositionally biased region" description="Pro residues" evidence="2">
    <location>
        <begin position="205"/>
        <end position="218"/>
    </location>
</feature>
<reference evidence="3" key="1">
    <citation type="submission" date="2021-03" db="EMBL/GenBank/DDBJ databases">
        <authorList>
            <person name="Bekaert M."/>
        </authorList>
    </citation>
    <scope>NUCLEOTIDE SEQUENCE</scope>
</reference>
<proteinExistence type="predicted"/>
<keyword evidence="1" id="KW-0677">Repeat</keyword>
<sequence length="366" mass="41229">MLVVRLKEMCETSLSQLVTFKNVGELLEFSSLYNATQLKSTCQQYIHINLAALMEGRYLDILSDEVIGDLMSYYREQVPVMCRRIITPWDEGPDKAYLEEIAQGLKWKDSFETPTRKSKSKKRRSRNKSMSEEVDKSGSLRQRQISISSDISVKSDDDITEVDMVSSPTEPVFKDITMEDRTNRDKSSPVSITVPPGGSKWGPTPLSPSPGPVWPKSPHPSQKRFSWKDVKKQQAKSAPGQKGQSTKTEDTVEESEQVKTACHVEALQSAVHQRKESASETPIESPKSPTEAVNPWQQRQEAASAKSFSFTDIPLGLIQIEEQAIQELLQYYRASESFDECISVERVPQAMAAPLWTAKQQKQSHV</sequence>